<dbReference type="AlphaFoldDB" id="A0A7W6ZW99"/>
<keyword evidence="6" id="KW-1185">Reference proteome</keyword>
<dbReference type="GO" id="GO:0006355">
    <property type="term" value="P:regulation of DNA-templated transcription"/>
    <property type="evidence" value="ECO:0007669"/>
    <property type="project" value="InterPro"/>
</dbReference>
<dbReference type="SUPFAM" id="SSF46894">
    <property type="entry name" value="C-terminal effector domain of the bipartite response regulators"/>
    <property type="match status" value="1"/>
</dbReference>
<dbReference type="InterPro" id="IPR016032">
    <property type="entry name" value="Sig_transdc_resp-reg_C-effctor"/>
</dbReference>
<dbReference type="PROSITE" id="PS50043">
    <property type="entry name" value="HTH_LUXR_2"/>
    <property type="match status" value="1"/>
</dbReference>
<dbReference type="CDD" id="cd06170">
    <property type="entry name" value="LuxR_C_like"/>
    <property type="match status" value="1"/>
</dbReference>
<keyword evidence="3" id="KW-0804">Transcription</keyword>
<dbReference type="InterPro" id="IPR036388">
    <property type="entry name" value="WH-like_DNA-bd_sf"/>
</dbReference>
<evidence type="ECO:0000256" key="1">
    <source>
        <dbReference type="ARBA" id="ARBA00023015"/>
    </source>
</evidence>
<evidence type="ECO:0000256" key="2">
    <source>
        <dbReference type="ARBA" id="ARBA00023125"/>
    </source>
</evidence>
<dbReference type="SUPFAM" id="SSF55781">
    <property type="entry name" value="GAF domain-like"/>
    <property type="match status" value="1"/>
</dbReference>
<dbReference type="GO" id="GO:0003677">
    <property type="term" value="F:DNA binding"/>
    <property type="evidence" value="ECO:0007669"/>
    <property type="project" value="UniProtKB-KW"/>
</dbReference>
<dbReference type="InterPro" id="IPR003018">
    <property type="entry name" value="GAF"/>
</dbReference>
<organism evidence="5 6">
    <name type="scientific">Rhizobium leucaenae</name>
    <dbReference type="NCBI Taxonomy" id="29450"/>
    <lineage>
        <taxon>Bacteria</taxon>
        <taxon>Pseudomonadati</taxon>
        <taxon>Pseudomonadota</taxon>
        <taxon>Alphaproteobacteria</taxon>
        <taxon>Hyphomicrobiales</taxon>
        <taxon>Rhizobiaceae</taxon>
        <taxon>Rhizobium/Agrobacterium group</taxon>
        <taxon>Rhizobium</taxon>
    </lineage>
</organism>
<dbReference type="SMART" id="SM00421">
    <property type="entry name" value="HTH_LUXR"/>
    <property type="match status" value="1"/>
</dbReference>
<dbReference type="EMBL" id="JACIIG010000008">
    <property type="protein sequence ID" value="MBB4569365.1"/>
    <property type="molecule type" value="Genomic_DNA"/>
</dbReference>
<evidence type="ECO:0000313" key="6">
    <source>
        <dbReference type="Proteomes" id="UP000543836"/>
    </source>
</evidence>
<dbReference type="RefSeq" id="WP_210311508.1">
    <property type="nucleotide sequence ID" value="NZ_JACIIG010000008.1"/>
</dbReference>
<accession>A0A7W6ZW99</accession>
<comment type="caution">
    <text evidence="5">The sequence shown here is derived from an EMBL/GenBank/DDBJ whole genome shotgun (WGS) entry which is preliminary data.</text>
</comment>
<dbReference type="Pfam" id="PF00196">
    <property type="entry name" value="GerE"/>
    <property type="match status" value="1"/>
</dbReference>
<dbReference type="Pfam" id="PF01590">
    <property type="entry name" value="GAF"/>
    <property type="match status" value="1"/>
</dbReference>
<name>A0A7W6ZW99_9HYPH</name>
<keyword evidence="2 5" id="KW-0238">DNA-binding</keyword>
<reference evidence="5 6" key="1">
    <citation type="submission" date="2020-08" db="EMBL/GenBank/DDBJ databases">
        <title>Genomic Encyclopedia of Type Strains, Phase IV (KMG-V): Genome sequencing to study the core and pangenomes of soil and plant-associated prokaryotes.</title>
        <authorList>
            <person name="Whitman W."/>
        </authorList>
    </citation>
    <scope>NUCLEOTIDE SEQUENCE [LARGE SCALE GENOMIC DNA]</scope>
    <source>
        <strain evidence="5 6">SEMIA 492</strain>
    </source>
</reference>
<dbReference type="PANTHER" id="PTHR44688:SF25">
    <property type="entry name" value="HTH LUXR-TYPE DOMAIN-CONTAINING PROTEIN"/>
    <property type="match status" value="1"/>
</dbReference>
<protein>
    <submittedName>
        <fullName evidence="5">DNA-binding CsgD family transcriptional regulator</fullName>
    </submittedName>
</protein>
<keyword evidence="1" id="KW-0805">Transcription regulation</keyword>
<dbReference type="InterPro" id="IPR036693">
    <property type="entry name" value="TF_LuxR_autoind-bd_dom_sf"/>
</dbReference>
<dbReference type="PANTHER" id="PTHR44688">
    <property type="entry name" value="DNA-BINDING TRANSCRIPTIONAL ACTIVATOR DEVR_DOSR"/>
    <property type="match status" value="1"/>
</dbReference>
<gene>
    <name evidence="5" type="ORF">GGE60_003489</name>
</gene>
<dbReference type="Proteomes" id="UP000543836">
    <property type="component" value="Unassembled WGS sequence"/>
</dbReference>
<feature type="domain" description="HTH luxR-type" evidence="4">
    <location>
        <begin position="205"/>
        <end position="270"/>
    </location>
</feature>
<dbReference type="Gene3D" id="1.10.10.10">
    <property type="entry name" value="Winged helix-like DNA-binding domain superfamily/Winged helix DNA-binding domain"/>
    <property type="match status" value="1"/>
</dbReference>
<dbReference type="Gene3D" id="3.30.450.80">
    <property type="entry name" value="Transcription factor LuxR-like, autoinducer-binding domain"/>
    <property type="match status" value="1"/>
</dbReference>
<sequence>MTAGAIFSFHDGYVLIVGSQTRESVGFSKKGIAVASDDRTCDLTSYVDLSSVPAVRRLGKNALFESLRKAVPFEYLTIAGLDLEGYEFGCSQSIDTDMPPLYTEIYFAEKMSPEDPLIVAGKTKKTVYTDEEAFDLASPSQRLLYLLRAHGVRNRILFPLCRNEVVYGAVCFTNERLFTQGEREFLSMMVEPLHSAVTKPIMDRFAADHLRLTRGELLCLKLASRGLTSEGIADQSCYTLETINSYLKSATRKLGASNRVEAVAEAIRKRLID</sequence>
<dbReference type="InterPro" id="IPR000792">
    <property type="entry name" value="Tscrpt_reg_LuxR_C"/>
</dbReference>
<evidence type="ECO:0000313" key="5">
    <source>
        <dbReference type="EMBL" id="MBB4569365.1"/>
    </source>
</evidence>
<evidence type="ECO:0000259" key="4">
    <source>
        <dbReference type="PROSITE" id="PS50043"/>
    </source>
</evidence>
<evidence type="ECO:0000256" key="3">
    <source>
        <dbReference type="ARBA" id="ARBA00023163"/>
    </source>
</evidence>
<proteinExistence type="predicted"/>